<dbReference type="SUPFAM" id="SSF49265">
    <property type="entry name" value="Fibronectin type III"/>
    <property type="match status" value="2"/>
</dbReference>
<organism evidence="18 19">
    <name type="scientific">Danaus chrysippus</name>
    <name type="common">African queen</name>
    <dbReference type="NCBI Taxonomy" id="151541"/>
    <lineage>
        <taxon>Eukaryota</taxon>
        <taxon>Metazoa</taxon>
        <taxon>Ecdysozoa</taxon>
        <taxon>Arthropoda</taxon>
        <taxon>Hexapoda</taxon>
        <taxon>Insecta</taxon>
        <taxon>Pterygota</taxon>
        <taxon>Neoptera</taxon>
        <taxon>Endopterygota</taxon>
        <taxon>Lepidoptera</taxon>
        <taxon>Glossata</taxon>
        <taxon>Ditrysia</taxon>
        <taxon>Papilionoidea</taxon>
        <taxon>Nymphalidae</taxon>
        <taxon>Danainae</taxon>
        <taxon>Danaini</taxon>
        <taxon>Danaina</taxon>
        <taxon>Danaus</taxon>
        <taxon>Anosia</taxon>
    </lineage>
</organism>
<keyword evidence="12" id="KW-0675">Receptor</keyword>
<feature type="domain" description="Receptor L-domain" evidence="17">
    <location>
        <begin position="56"/>
        <end position="167"/>
    </location>
</feature>
<comment type="catalytic activity">
    <reaction evidence="14">
        <text>L-tyrosyl-[protein] + ATP = O-phospho-L-tyrosyl-[protein] + ADP + H(+)</text>
        <dbReference type="Rhea" id="RHEA:10596"/>
        <dbReference type="Rhea" id="RHEA-COMP:10136"/>
        <dbReference type="Rhea" id="RHEA-COMP:20101"/>
        <dbReference type="ChEBI" id="CHEBI:15378"/>
        <dbReference type="ChEBI" id="CHEBI:30616"/>
        <dbReference type="ChEBI" id="CHEBI:46858"/>
        <dbReference type="ChEBI" id="CHEBI:61978"/>
        <dbReference type="ChEBI" id="CHEBI:456216"/>
        <dbReference type="EC" id="2.7.10.1"/>
    </reaction>
</comment>
<dbReference type="InterPro" id="IPR036941">
    <property type="entry name" value="Rcpt_L-dom_sf"/>
</dbReference>
<evidence type="ECO:0000256" key="11">
    <source>
        <dbReference type="ARBA" id="ARBA00023137"/>
    </source>
</evidence>
<keyword evidence="6" id="KW-0547">Nucleotide-binding</keyword>
<dbReference type="GO" id="GO:0005524">
    <property type="term" value="F:ATP binding"/>
    <property type="evidence" value="ECO:0007669"/>
    <property type="project" value="UniProtKB-KW"/>
</dbReference>
<evidence type="ECO:0000313" key="19">
    <source>
        <dbReference type="Proteomes" id="UP000789524"/>
    </source>
</evidence>
<evidence type="ECO:0000256" key="4">
    <source>
        <dbReference type="ARBA" id="ARBA00022679"/>
    </source>
</evidence>
<evidence type="ECO:0000256" key="10">
    <source>
        <dbReference type="ARBA" id="ARBA00023136"/>
    </source>
</evidence>
<evidence type="ECO:0000259" key="17">
    <source>
        <dbReference type="Pfam" id="PF01030"/>
    </source>
</evidence>
<feature type="domain" description="Furin-like cysteine-rich" evidence="16">
    <location>
        <begin position="190"/>
        <end position="309"/>
    </location>
</feature>
<keyword evidence="5 15" id="KW-0812">Transmembrane</keyword>
<comment type="subcellular location">
    <subcellularLocation>
        <location evidence="1">Membrane</location>
        <topology evidence="1">Single-pass type I membrane protein</topology>
    </subcellularLocation>
</comment>
<keyword evidence="8" id="KW-0067">ATP-binding</keyword>
<dbReference type="Pfam" id="PF01030">
    <property type="entry name" value="Recep_L_domain"/>
    <property type="match status" value="2"/>
</dbReference>
<evidence type="ECO:0000256" key="8">
    <source>
        <dbReference type="ARBA" id="ARBA00022840"/>
    </source>
</evidence>
<reference evidence="18" key="1">
    <citation type="submission" date="2021-09" db="EMBL/GenBank/DDBJ databases">
        <authorList>
            <person name="Martin H S."/>
        </authorList>
    </citation>
    <scope>NUCLEOTIDE SEQUENCE</scope>
</reference>
<dbReference type="EC" id="2.7.10.1" evidence="2"/>
<evidence type="ECO:0000256" key="12">
    <source>
        <dbReference type="ARBA" id="ARBA00023170"/>
    </source>
</evidence>
<dbReference type="InterPro" id="IPR009030">
    <property type="entry name" value="Growth_fac_rcpt_cys_sf"/>
</dbReference>
<keyword evidence="3" id="KW-0597">Phosphoprotein</keyword>
<dbReference type="GO" id="GO:0016020">
    <property type="term" value="C:membrane"/>
    <property type="evidence" value="ECO:0007669"/>
    <property type="project" value="UniProtKB-SubCell"/>
</dbReference>
<evidence type="ECO:0000256" key="13">
    <source>
        <dbReference type="ARBA" id="ARBA00023180"/>
    </source>
</evidence>
<dbReference type="SUPFAM" id="SSF52058">
    <property type="entry name" value="L domain-like"/>
    <property type="match status" value="2"/>
</dbReference>
<dbReference type="Gene3D" id="3.80.20.20">
    <property type="entry name" value="Receptor L-domain"/>
    <property type="match status" value="2"/>
</dbReference>
<dbReference type="GO" id="GO:0004714">
    <property type="term" value="F:transmembrane receptor protein tyrosine kinase activity"/>
    <property type="evidence" value="ECO:0007669"/>
    <property type="project" value="UniProtKB-EC"/>
</dbReference>
<evidence type="ECO:0000259" key="16">
    <source>
        <dbReference type="Pfam" id="PF00757"/>
    </source>
</evidence>
<keyword evidence="4" id="KW-0808">Transferase</keyword>
<accession>A0A8J2WDR7</accession>
<evidence type="ECO:0000256" key="9">
    <source>
        <dbReference type="ARBA" id="ARBA00022989"/>
    </source>
</evidence>
<dbReference type="SUPFAM" id="SSF57184">
    <property type="entry name" value="Growth factor receptor domain"/>
    <property type="match status" value="1"/>
</dbReference>
<gene>
    <name evidence="18" type="ORF">DCHRY22_LOCUS14789</name>
</gene>
<sequence>MDILNKSPIYINRLIFFAIGLLSCYGELHIEAPREYHGICTSIFVNRMANIKKIQNCTVVVGDLIITLLERTKPKDFRDISFPSLKEVTGFMVVYRVSGLESLGDLFPNLARIRGNTLLYNYALIVYDMPRLREIGFYNLLKIDRGGVIIWGGKLTCFIDSIDWNVIAPRSRHVLSIPDKGTRCMFVCTCTRNAASNRCWNNKKCQRFLEGPDAEVCDVNCFGCRKTNPKSCTLCRNYTINNTCVNHCPNNTIILTESNYCVTVDECKHLNRFEFNNTCVEKCPYNYEMVTIGRNTSCKPCVNCDKTCKSLIIQTLASIQATEKCVYVNGSLTIHVRSVPGAMDELRYYLKNIKEVSGYILIYGSISVTSLDFLSSLQSIKGNTLLNGKYSLVVYDMQNLQMLFSDEVTKKLKINEGSMRFYRNPILCMSQIEKLKPLFPVAPNEIDLPQGLNGYSGGCKEVNLGLKIKVKNQTFAVATFDGESATDVFYTISYIEIPHDTKVPIVPEACSESEWNAISVSYSSNRPIEVPLYSLQPASMYAVCIEKYEPSTRHLARSAIVNFTTPPGKPEPPFITELVASSSDVVVVRWVNHKNYERHITRYELDVYLIEKNPSHINTRDYCQNFNDIDEIDYSRHAKVMRPPRNYGKGCESMCGILSSFTFGAMVDEHFDICNSIKGCEKEVDRPKNSNIKGLIKTLSLDITAPRKVYQIGGLAPFRDYRFHLRACIKDLCSRSAREVVRTLRLENIDIASITYISAEENGLIVVNWDPPLISNGVILSYTIEIYPDIKLNDMSHLLPQVWCVFGNETSLTVKSHKANIYLVRVCSTTLAYSYVCSNWTKVMVIQQNYLSIWIGGVVFGLLICGISIKIGWHWKRSTFKSDDIPLVDATSANRNESEPPAIMMSDFMSLYSIDFGNSE</sequence>
<keyword evidence="19" id="KW-1185">Reference proteome</keyword>
<keyword evidence="7" id="KW-0418">Kinase</keyword>
<evidence type="ECO:0000256" key="1">
    <source>
        <dbReference type="ARBA" id="ARBA00004479"/>
    </source>
</evidence>
<comment type="caution">
    <text evidence="18">The sequence shown here is derived from an EMBL/GenBank/DDBJ whole genome shotgun (WGS) entry which is preliminary data.</text>
</comment>
<dbReference type="InterPro" id="IPR036116">
    <property type="entry name" value="FN3_sf"/>
</dbReference>
<keyword evidence="13" id="KW-0325">Glycoprotein</keyword>
<feature type="transmembrane region" description="Helical" evidence="15">
    <location>
        <begin position="851"/>
        <end position="873"/>
    </location>
</feature>
<dbReference type="EMBL" id="CAKASE010000081">
    <property type="protein sequence ID" value="CAG9583397.1"/>
    <property type="molecule type" value="Genomic_DNA"/>
</dbReference>
<dbReference type="InterPro" id="IPR013783">
    <property type="entry name" value="Ig-like_fold"/>
</dbReference>
<dbReference type="CDD" id="cd00064">
    <property type="entry name" value="FU"/>
    <property type="match status" value="1"/>
</dbReference>
<evidence type="ECO:0000313" key="18">
    <source>
        <dbReference type="EMBL" id="CAG9583397.1"/>
    </source>
</evidence>
<feature type="domain" description="Receptor L-domain" evidence="17">
    <location>
        <begin position="324"/>
        <end position="434"/>
    </location>
</feature>
<dbReference type="AlphaFoldDB" id="A0A8J2WDR7"/>
<dbReference type="InterPro" id="IPR000494">
    <property type="entry name" value="Rcpt_L-dom"/>
</dbReference>
<dbReference type="Pfam" id="PF00757">
    <property type="entry name" value="Furin-like"/>
    <property type="match status" value="1"/>
</dbReference>
<name>A0A8J2WDR7_9NEOP</name>
<dbReference type="OrthoDB" id="6612654at2759"/>
<protein>
    <recommendedName>
        <fullName evidence="2">receptor protein-tyrosine kinase</fullName>
        <ecNumber evidence="2">2.7.10.1</ecNumber>
    </recommendedName>
</protein>
<keyword evidence="9 15" id="KW-1133">Transmembrane helix</keyword>
<evidence type="ECO:0000256" key="7">
    <source>
        <dbReference type="ARBA" id="ARBA00022777"/>
    </source>
</evidence>
<keyword evidence="11" id="KW-0829">Tyrosine-protein kinase</keyword>
<evidence type="ECO:0000256" key="3">
    <source>
        <dbReference type="ARBA" id="ARBA00022553"/>
    </source>
</evidence>
<dbReference type="InterPro" id="IPR006212">
    <property type="entry name" value="Furin_repeat"/>
</dbReference>
<keyword evidence="10 15" id="KW-0472">Membrane</keyword>
<evidence type="ECO:0000256" key="14">
    <source>
        <dbReference type="ARBA" id="ARBA00051243"/>
    </source>
</evidence>
<evidence type="ECO:0000256" key="2">
    <source>
        <dbReference type="ARBA" id="ARBA00011902"/>
    </source>
</evidence>
<proteinExistence type="predicted"/>
<evidence type="ECO:0000256" key="15">
    <source>
        <dbReference type="SAM" id="Phobius"/>
    </source>
</evidence>
<evidence type="ECO:0000256" key="6">
    <source>
        <dbReference type="ARBA" id="ARBA00022741"/>
    </source>
</evidence>
<dbReference type="PROSITE" id="PS51257">
    <property type="entry name" value="PROKAR_LIPOPROTEIN"/>
    <property type="match status" value="1"/>
</dbReference>
<dbReference type="InterPro" id="IPR006211">
    <property type="entry name" value="Furin-like_Cys-rich_dom"/>
</dbReference>
<evidence type="ECO:0000256" key="5">
    <source>
        <dbReference type="ARBA" id="ARBA00022692"/>
    </source>
</evidence>
<dbReference type="Gene3D" id="2.60.40.10">
    <property type="entry name" value="Immunoglobulins"/>
    <property type="match status" value="3"/>
</dbReference>
<dbReference type="Proteomes" id="UP000789524">
    <property type="component" value="Unassembled WGS sequence"/>
</dbReference>